<reference evidence="2" key="1">
    <citation type="submission" date="2018-11" db="EMBL/GenBank/DDBJ databases">
        <title>Complete genome sequence of Paenibacillus sp. ML311-T8.</title>
        <authorList>
            <person name="Nam Y.-D."/>
            <person name="Kang J."/>
            <person name="Chung W.-H."/>
            <person name="Park Y.S."/>
        </authorList>
    </citation>
    <scope>NUCLEOTIDE SEQUENCE [LARGE SCALE GENOMIC DNA]</scope>
    <source>
        <strain evidence="2">ML311-T8</strain>
    </source>
</reference>
<sequence length="79" mass="8571">MEINEHYEKAVSFKELHHHSLPLLLPNAWDAMSAIVFEQCGFKAIGTTSAGIAASLGYADAGRTEGAYQKANILWSFGS</sequence>
<protein>
    <recommendedName>
        <fullName evidence="3">Isocitrate lyase/phosphoenolpyruvate mutase family protein</fullName>
    </recommendedName>
</protein>
<organism evidence="1 2">
    <name type="scientific">Paenibacillus psychroresistens</name>
    <dbReference type="NCBI Taxonomy" id="1778678"/>
    <lineage>
        <taxon>Bacteria</taxon>
        <taxon>Bacillati</taxon>
        <taxon>Bacillota</taxon>
        <taxon>Bacilli</taxon>
        <taxon>Bacillales</taxon>
        <taxon>Paenibacillaceae</taxon>
        <taxon>Paenibacillus</taxon>
    </lineage>
</organism>
<dbReference type="OrthoDB" id="9780430at2"/>
<dbReference type="EMBL" id="CP034235">
    <property type="protein sequence ID" value="QGQ94538.1"/>
    <property type="molecule type" value="Genomic_DNA"/>
</dbReference>
<name>A0A6B8RGI8_9BACL</name>
<dbReference type="Proteomes" id="UP000426246">
    <property type="component" value="Chromosome"/>
</dbReference>
<dbReference type="KEGG" id="ppsc:EHS13_06375"/>
<keyword evidence="2" id="KW-1185">Reference proteome</keyword>
<proteinExistence type="predicted"/>
<gene>
    <name evidence="1" type="ORF">EHS13_06375</name>
</gene>
<dbReference type="InterPro" id="IPR040442">
    <property type="entry name" value="Pyrv_kinase-like_dom_sf"/>
</dbReference>
<evidence type="ECO:0008006" key="3">
    <source>
        <dbReference type="Google" id="ProtNLM"/>
    </source>
</evidence>
<dbReference type="AlphaFoldDB" id="A0A6B8RGI8"/>
<dbReference type="Pfam" id="PF13714">
    <property type="entry name" value="PEP_mutase"/>
    <property type="match status" value="1"/>
</dbReference>
<evidence type="ECO:0000313" key="1">
    <source>
        <dbReference type="EMBL" id="QGQ94538.1"/>
    </source>
</evidence>
<dbReference type="SUPFAM" id="SSF51621">
    <property type="entry name" value="Phosphoenolpyruvate/pyruvate domain"/>
    <property type="match status" value="1"/>
</dbReference>
<accession>A0A6B8RGI8</accession>
<dbReference type="GO" id="GO:0003824">
    <property type="term" value="F:catalytic activity"/>
    <property type="evidence" value="ECO:0007669"/>
    <property type="project" value="InterPro"/>
</dbReference>
<dbReference type="InterPro" id="IPR015813">
    <property type="entry name" value="Pyrv/PenolPyrv_kinase-like_dom"/>
</dbReference>
<dbReference type="Gene3D" id="3.20.20.60">
    <property type="entry name" value="Phosphoenolpyruvate-binding domains"/>
    <property type="match status" value="1"/>
</dbReference>
<evidence type="ECO:0000313" key="2">
    <source>
        <dbReference type="Proteomes" id="UP000426246"/>
    </source>
</evidence>